<dbReference type="KEGG" id="ska:CP970_00115"/>
<protein>
    <submittedName>
        <fullName evidence="2">Uncharacterized protein</fullName>
    </submittedName>
</protein>
<evidence type="ECO:0000313" key="2">
    <source>
        <dbReference type="EMBL" id="QEU89582.1"/>
    </source>
</evidence>
<accession>A0A5J6G488</accession>
<evidence type="ECO:0000256" key="1">
    <source>
        <dbReference type="SAM" id="Phobius"/>
    </source>
</evidence>
<dbReference type="AlphaFoldDB" id="A0A5J6G488"/>
<keyword evidence="1" id="KW-1133">Transmembrane helix</keyword>
<keyword evidence="3" id="KW-1185">Reference proteome</keyword>
<keyword evidence="1" id="KW-0472">Membrane</keyword>
<feature type="transmembrane region" description="Helical" evidence="1">
    <location>
        <begin position="99"/>
        <end position="119"/>
    </location>
</feature>
<gene>
    <name evidence="2" type="ORF">CP970_00115</name>
</gene>
<proteinExistence type="predicted"/>
<name>A0A5J6G488_STRKN</name>
<evidence type="ECO:0000313" key="3">
    <source>
        <dbReference type="Proteomes" id="UP000325529"/>
    </source>
</evidence>
<sequence>MTAMDDHVVHDHLVDARVLVNEVEGHLLVEAARADGRTAAERFTGRLPWLTDAQRAEVERCYAEEHLELTRHGWRHIARRTGQVRAEYEETYQLLRRRLLVRCQVAFGCLLAVVLMLGLTGR</sequence>
<organism evidence="2 3">
    <name type="scientific">Streptomyces kanamyceticus</name>
    <dbReference type="NCBI Taxonomy" id="1967"/>
    <lineage>
        <taxon>Bacteria</taxon>
        <taxon>Bacillati</taxon>
        <taxon>Actinomycetota</taxon>
        <taxon>Actinomycetes</taxon>
        <taxon>Kitasatosporales</taxon>
        <taxon>Streptomycetaceae</taxon>
        <taxon>Streptomyces</taxon>
    </lineage>
</organism>
<keyword evidence="1" id="KW-0812">Transmembrane</keyword>
<dbReference type="Proteomes" id="UP000325529">
    <property type="component" value="Chromosome"/>
</dbReference>
<reference evidence="2 3" key="1">
    <citation type="submission" date="2017-09" db="EMBL/GenBank/DDBJ databases">
        <authorList>
            <person name="Lee N."/>
            <person name="Cho B.-K."/>
        </authorList>
    </citation>
    <scope>NUCLEOTIDE SEQUENCE [LARGE SCALE GENOMIC DNA]</scope>
    <source>
        <strain evidence="2 3">ATCC 12853</strain>
    </source>
</reference>
<dbReference type="EMBL" id="CP023699">
    <property type="protein sequence ID" value="QEU89582.1"/>
    <property type="molecule type" value="Genomic_DNA"/>
</dbReference>
<dbReference type="OrthoDB" id="3855296at2"/>